<dbReference type="InterPro" id="IPR035907">
    <property type="entry name" value="Hppk_sf"/>
</dbReference>
<evidence type="ECO:0000256" key="6">
    <source>
        <dbReference type="ARBA" id="ARBA00022777"/>
    </source>
</evidence>
<dbReference type="PROSITE" id="PS00794">
    <property type="entry name" value="HPPK"/>
    <property type="match status" value="1"/>
</dbReference>
<dbReference type="EMBL" id="CP051167">
    <property type="protein sequence ID" value="QIZ71168.1"/>
    <property type="molecule type" value="Genomic_DNA"/>
</dbReference>
<name>A0A6H1TX23_9CYAN</name>
<dbReference type="UniPathway" id="UPA00077">
    <property type="reaction ID" value="UER00155"/>
</dbReference>
<dbReference type="EC" id="2.7.6.3" evidence="3"/>
<dbReference type="CDD" id="cd00483">
    <property type="entry name" value="HPPK"/>
    <property type="match status" value="1"/>
</dbReference>
<dbReference type="GO" id="GO:0016301">
    <property type="term" value="F:kinase activity"/>
    <property type="evidence" value="ECO:0007669"/>
    <property type="project" value="UniProtKB-KW"/>
</dbReference>
<dbReference type="PANTHER" id="PTHR43071:SF1">
    <property type="entry name" value="2-AMINO-4-HYDROXY-6-HYDROXYMETHYLDIHYDROPTERIDINE PYROPHOSPHOKINASE"/>
    <property type="match status" value="1"/>
</dbReference>
<organism evidence="10 11">
    <name type="scientific">Oxynema aestuarii AP17</name>
    <dbReference type="NCBI Taxonomy" id="2064643"/>
    <lineage>
        <taxon>Bacteria</taxon>
        <taxon>Bacillati</taxon>
        <taxon>Cyanobacteriota</taxon>
        <taxon>Cyanophyceae</taxon>
        <taxon>Oscillatoriophycideae</taxon>
        <taxon>Oscillatoriales</taxon>
        <taxon>Oscillatoriaceae</taxon>
        <taxon>Oxynema</taxon>
        <taxon>Oxynema aestuarii</taxon>
    </lineage>
</organism>
<evidence type="ECO:0000256" key="3">
    <source>
        <dbReference type="ARBA" id="ARBA00013253"/>
    </source>
</evidence>
<dbReference type="Gene3D" id="3.30.70.560">
    <property type="entry name" value="7,8-Dihydro-6-hydroxymethylpterin-pyrophosphokinase HPPK"/>
    <property type="match status" value="1"/>
</dbReference>
<evidence type="ECO:0000259" key="9">
    <source>
        <dbReference type="PROSITE" id="PS00794"/>
    </source>
</evidence>
<reference evidence="10 11" key="1">
    <citation type="submission" date="2020-04" db="EMBL/GenBank/DDBJ databases">
        <authorList>
            <person name="Basu S."/>
            <person name="Maruthanayagam V."/>
            <person name="Chakraborty S."/>
            <person name="Pramanik A."/>
            <person name="Mukherjee J."/>
            <person name="Brink B."/>
        </authorList>
    </citation>
    <scope>NUCLEOTIDE SEQUENCE [LARGE SCALE GENOMIC DNA]</scope>
    <source>
        <strain evidence="10 11">AP17</strain>
    </source>
</reference>
<dbReference type="RefSeq" id="WP_168569323.1">
    <property type="nucleotide sequence ID" value="NZ_CP051167.1"/>
</dbReference>
<keyword evidence="7" id="KW-0067">ATP-binding</keyword>
<dbReference type="Proteomes" id="UP000500857">
    <property type="component" value="Chromosome"/>
</dbReference>
<protein>
    <recommendedName>
        <fullName evidence="3">2-amino-4-hydroxy-6-hydroxymethyldihydropteridine diphosphokinase</fullName>
        <ecNumber evidence="3">2.7.6.3</ecNumber>
    </recommendedName>
</protein>
<dbReference type="PANTHER" id="PTHR43071">
    <property type="entry name" value="2-AMINO-4-HYDROXY-6-HYDROXYMETHYLDIHYDROPTERIDINE PYROPHOSPHOKINASE"/>
    <property type="match status" value="1"/>
</dbReference>
<evidence type="ECO:0000313" key="10">
    <source>
        <dbReference type="EMBL" id="QIZ71168.1"/>
    </source>
</evidence>
<dbReference type="GO" id="GO:0003848">
    <property type="term" value="F:2-amino-4-hydroxy-6-hydroxymethyldihydropteridine diphosphokinase activity"/>
    <property type="evidence" value="ECO:0007669"/>
    <property type="project" value="UniProtKB-EC"/>
</dbReference>
<evidence type="ECO:0000313" key="11">
    <source>
        <dbReference type="Proteomes" id="UP000500857"/>
    </source>
</evidence>
<dbReference type="GO" id="GO:0046654">
    <property type="term" value="P:tetrahydrofolate biosynthetic process"/>
    <property type="evidence" value="ECO:0007669"/>
    <property type="project" value="UniProtKB-UniPathway"/>
</dbReference>
<keyword evidence="8" id="KW-0289">Folate biosynthesis</keyword>
<sequence length="167" mass="18467">MDSDWIDCAIALGSNLGDCRHTLESALKTLAETPGIKEVKPSSWYRTAPVGPPQPDYLNGCATCQVQLEPEALLDRLLAIETQYGRTRGERWGPRTLDLDLLLFGDRISQSDRLQIPHPRLRERAFVLVPLAEIAPDWLDPVSGKAIAELAQALDRGGIEKIKNSVL</sequence>
<accession>A0A6H1TX23</accession>
<evidence type="ECO:0000256" key="4">
    <source>
        <dbReference type="ARBA" id="ARBA00022679"/>
    </source>
</evidence>
<gene>
    <name evidence="10" type="primary">folK</name>
    <name evidence="10" type="ORF">HCG48_11760</name>
</gene>
<feature type="domain" description="7,8-dihydro-6-hydroxymethylpterin-pyrophosphokinase" evidence="9">
    <location>
        <begin position="91"/>
        <end position="102"/>
    </location>
</feature>
<evidence type="ECO:0000256" key="2">
    <source>
        <dbReference type="ARBA" id="ARBA00005051"/>
    </source>
</evidence>
<keyword evidence="4 10" id="KW-0808">Transferase</keyword>
<dbReference type="GO" id="GO:0046656">
    <property type="term" value="P:folic acid biosynthetic process"/>
    <property type="evidence" value="ECO:0007669"/>
    <property type="project" value="UniProtKB-KW"/>
</dbReference>
<dbReference type="SUPFAM" id="SSF55083">
    <property type="entry name" value="6-hydroxymethyl-7,8-dihydropterin pyrophosphokinase, HPPK"/>
    <property type="match status" value="1"/>
</dbReference>
<comment type="catalytic activity">
    <reaction evidence="1">
        <text>6-hydroxymethyl-7,8-dihydropterin + ATP = (7,8-dihydropterin-6-yl)methyl diphosphate + AMP + H(+)</text>
        <dbReference type="Rhea" id="RHEA:11412"/>
        <dbReference type="ChEBI" id="CHEBI:15378"/>
        <dbReference type="ChEBI" id="CHEBI:30616"/>
        <dbReference type="ChEBI" id="CHEBI:44841"/>
        <dbReference type="ChEBI" id="CHEBI:72950"/>
        <dbReference type="ChEBI" id="CHEBI:456215"/>
        <dbReference type="EC" id="2.7.6.3"/>
    </reaction>
</comment>
<dbReference type="Pfam" id="PF01288">
    <property type="entry name" value="HPPK"/>
    <property type="match status" value="1"/>
</dbReference>
<dbReference type="InterPro" id="IPR000550">
    <property type="entry name" value="Hppk"/>
</dbReference>
<evidence type="ECO:0000256" key="5">
    <source>
        <dbReference type="ARBA" id="ARBA00022741"/>
    </source>
</evidence>
<dbReference type="GO" id="GO:0005524">
    <property type="term" value="F:ATP binding"/>
    <property type="evidence" value="ECO:0007669"/>
    <property type="project" value="UniProtKB-KW"/>
</dbReference>
<dbReference type="NCBIfam" id="TIGR01498">
    <property type="entry name" value="folK"/>
    <property type="match status" value="1"/>
</dbReference>
<evidence type="ECO:0000256" key="8">
    <source>
        <dbReference type="ARBA" id="ARBA00022909"/>
    </source>
</evidence>
<evidence type="ECO:0000256" key="7">
    <source>
        <dbReference type="ARBA" id="ARBA00022840"/>
    </source>
</evidence>
<dbReference type="AlphaFoldDB" id="A0A6H1TX23"/>
<proteinExistence type="predicted"/>
<dbReference type="KEGG" id="oxy:HCG48_11760"/>
<keyword evidence="6 10" id="KW-0418">Kinase</keyword>
<keyword evidence="11" id="KW-1185">Reference proteome</keyword>
<evidence type="ECO:0000256" key="1">
    <source>
        <dbReference type="ARBA" id="ARBA00000198"/>
    </source>
</evidence>
<comment type="pathway">
    <text evidence="2">Cofactor biosynthesis; tetrahydrofolate biosynthesis; 2-amino-4-hydroxy-6-hydroxymethyl-7,8-dihydropteridine diphosphate from 7,8-dihydroneopterin triphosphate: step 4/4.</text>
</comment>
<keyword evidence="5" id="KW-0547">Nucleotide-binding</keyword>